<dbReference type="Proteomes" id="UP001139031">
    <property type="component" value="Unassembled WGS sequence"/>
</dbReference>
<dbReference type="Gene3D" id="1.25.40.10">
    <property type="entry name" value="Tetratricopeptide repeat domain"/>
    <property type="match status" value="1"/>
</dbReference>
<sequence length="750" mass="83051">MDIWQWVHDIDPELRRGGQQQLADLIRRLPAATVDDHHERVDALAPEALALARAAGLPWVEVFVRHWHLQSRVLHRSQGDMALGEAVALVDFAHSEAARGCPQAVCTVQDLAACYSQVDGPGWAPERASVARETLARIDPSWPCFTCISCELAGALREQGDPRASLEFLDVQLKQLVGAGQGRERTSLLPERIACLIELGRIDDALAACQDAVANGRRDESQRRARQIDLARIYARLGRGDDARRHLPVPEDILPTPSHYEPYTDALVHLVRIGARSNDVELGRLLQRFIARLQRNGSHRLPFVIAAAAAELAVGRGSPAVAALHLATMERLAARLRRPGDAPERLARVRLSLETALAAPRQQRPDDPEERLRECIEASVVRPGDAELVRRHAVALLGLDFAREAADLLERHVDAHPDDDDAVTLLEIAYRDADDDDRHRALGERLLASADPVKQRHGRWVAARRLARARDWDASNRHLEHLAGEPGDAVPARLARASNARAQADWPAVLRLLDEALQLQPDLDPGPHDWDRIVAATFLGAWDRVRHSAARLDMALPGDGPIDERWELCRIRVEHPSGKMQELYATRTGPVTARLLQISRIDQPQRLFDQVVFDPRPLGSHQDDEDRPVYLYAELGPLQRAGYRAFSVDGVHPGEGPIAVLRRVVQSLRGSFQVQSGDRYRVTSPAGDEKPGLYAFVAFAPDADLRAASDALATSVADFADPLVWPELAEAAGDQPRAEQHRELARAWAL</sequence>
<evidence type="ECO:0008006" key="3">
    <source>
        <dbReference type="Google" id="ProtNLM"/>
    </source>
</evidence>
<dbReference type="EMBL" id="JAIRAU010000001">
    <property type="protein sequence ID" value="MBZ5707828.1"/>
    <property type="molecule type" value="Genomic_DNA"/>
</dbReference>
<keyword evidence="2" id="KW-1185">Reference proteome</keyword>
<evidence type="ECO:0000313" key="1">
    <source>
        <dbReference type="EMBL" id="MBZ5707828.1"/>
    </source>
</evidence>
<evidence type="ECO:0000313" key="2">
    <source>
        <dbReference type="Proteomes" id="UP001139031"/>
    </source>
</evidence>
<dbReference type="RefSeq" id="WP_224189591.1">
    <property type="nucleotide sequence ID" value="NZ_JAIRAU010000001.1"/>
</dbReference>
<name>A0ABS7THW7_9BACT</name>
<proteinExistence type="predicted"/>
<organism evidence="1 2">
    <name type="scientific">Nannocystis pusilla</name>
    <dbReference type="NCBI Taxonomy" id="889268"/>
    <lineage>
        <taxon>Bacteria</taxon>
        <taxon>Pseudomonadati</taxon>
        <taxon>Myxococcota</taxon>
        <taxon>Polyangia</taxon>
        <taxon>Nannocystales</taxon>
        <taxon>Nannocystaceae</taxon>
        <taxon>Nannocystis</taxon>
    </lineage>
</organism>
<gene>
    <name evidence="1" type="ORF">K7C98_01055</name>
</gene>
<dbReference type="InterPro" id="IPR011990">
    <property type="entry name" value="TPR-like_helical_dom_sf"/>
</dbReference>
<accession>A0ABS7THW7</accession>
<reference evidence="1" key="1">
    <citation type="submission" date="2021-08" db="EMBL/GenBank/DDBJ databases">
        <authorList>
            <person name="Stevens D.C."/>
        </authorList>
    </citation>
    <scope>NUCLEOTIDE SEQUENCE</scope>
    <source>
        <strain evidence="1">DSM 53165</strain>
    </source>
</reference>
<protein>
    <recommendedName>
        <fullName evidence="3">Tetratricopeptide repeat protein</fullName>
    </recommendedName>
</protein>
<comment type="caution">
    <text evidence="1">The sequence shown here is derived from an EMBL/GenBank/DDBJ whole genome shotgun (WGS) entry which is preliminary data.</text>
</comment>
<dbReference type="SUPFAM" id="SSF48452">
    <property type="entry name" value="TPR-like"/>
    <property type="match status" value="2"/>
</dbReference>